<reference evidence="10 11" key="1">
    <citation type="submission" date="2019-03" db="EMBL/GenBank/DDBJ databases">
        <title>Rhodobacteraceae bacterium SM1902, a new member of the family Rhodobacteraceae isolated from Yantai.</title>
        <authorList>
            <person name="Sun Y."/>
        </authorList>
    </citation>
    <scope>NUCLEOTIDE SEQUENCE [LARGE SCALE GENOMIC DNA]</scope>
    <source>
        <strain evidence="10 11">SM1902</strain>
    </source>
</reference>
<dbReference type="UniPathway" id="UPA00359">
    <property type="reaction ID" value="UER00477"/>
</dbReference>
<dbReference type="RefSeq" id="WP_133343414.1">
    <property type="nucleotide sequence ID" value="NZ_SMZO01000032.1"/>
</dbReference>
<comment type="catalytic activity">
    <reaction evidence="8">
        <text>a (3R)-hydroxyacyl-[ACP] + UDP-N-acetyl-alpha-D-glucosamine = a UDP-3-O-[(3R)-3-hydroxyacyl]-N-acetyl-alpha-D-glucosamine + holo-[ACP]</text>
        <dbReference type="Rhea" id="RHEA:67812"/>
        <dbReference type="Rhea" id="RHEA-COMP:9685"/>
        <dbReference type="Rhea" id="RHEA-COMP:9945"/>
        <dbReference type="ChEBI" id="CHEBI:57705"/>
        <dbReference type="ChEBI" id="CHEBI:64479"/>
        <dbReference type="ChEBI" id="CHEBI:78827"/>
        <dbReference type="ChEBI" id="CHEBI:173225"/>
        <dbReference type="EC" id="2.3.1.129"/>
    </reaction>
</comment>
<dbReference type="NCBIfam" id="NF003657">
    <property type="entry name" value="PRK05289.1"/>
    <property type="match status" value="1"/>
</dbReference>
<dbReference type="InterPro" id="IPR010137">
    <property type="entry name" value="Lipid_A_LpxA"/>
</dbReference>
<evidence type="ECO:0000256" key="6">
    <source>
        <dbReference type="ARBA" id="ARBA00023098"/>
    </source>
</evidence>
<gene>
    <name evidence="8 10" type="primary">lpxA</name>
    <name evidence="10" type="ORF">E2L05_13410</name>
</gene>
<accession>A0A4R6AR23</accession>
<evidence type="ECO:0000256" key="5">
    <source>
        <dbReference type="ARBA" id="ARBA00022737"/>
    </source>
</evidence>
<dbReference type="SUPFAM" id="SSF51161">
    <property type="entry name" value="Trimeric LpxA-like enzymes"/>
    <property type="match status" value="1"/>
</dbReference>
<comment type="caution">
    <text evidence="10">The sequence shown here is derived from an EMBL/GenBank/DDBJ whole genome shotgun (WGS) entry which is preliminary data.</text>
</comment>
<dbReference type="InterPro" id="IPR018357">
    <property type="entry name" value="Hexapep_transf_CS"/>
</dbReference>
<evidence type="ECO:0000313" key="10">
    <source>
        <dbReference type="EMBL" id="TDL86347.1"/>
    </source>
</evidence>
<dbReference type="PANTHER" id="PTHR43480">
    <property type="entry name" value="ACYL-[ACYL-CARRIER-PROTEIN]--UDP-N-ACETYLGLUCOSAMINE O-ACYLTRANSFERASE"/>
    <property type="match status" value="1"/>
</dbReference>
<keyword evidence="1 8" id="KW-0963">Cytoplasm</keyword>
<dbReference type="GO" id="GO:0008780">
    <property type="term" value="F:acyl-[acyl-carrier-protein]-UDP-N-acetylglucosamine O-acyltransferase activity"/>
    <property type="evidence" value="ECO:0007669"/>
    <property type="project" value="UniProtKB-UniRule"/>
</dbReference>
<evidence type="ECO:0000256" key="8">
    <source>
        <dbReference type="HAMAP-Rule" id="MF_00387"/>
    </source>
</evidence>
<dbReference type="NCBIfam" id="TIGR01852">
    <property type="entry name" value="lipid_A_lpxA"/>
    <property type="match status" value="1"/>
</dbReference>
<dbReference type="GO" id="GO:0016020">
    <property type="term" value="C:membrane"/>
    <property type="evidence" value="ECO:0007669"/>
    <property type="project" value="GOC"/>
</dbReference>
<dbReference type="Pfam" id="PF13720">
    <property type="entry name" value="Acetyltransf_11"/>
    <property type="match status" value="1"/>
</dbReference>
<comment type="subunit">
    <text evidence="8">Homotrimer.</text>
</comment>
<comment type="function">
    <text evidence="8">Involved in the biosynthesis of lipid A, a phosphorylated glycolipid that anchors the lipopolysaccharide to the outer membrane of the cell.</text>
</comment>
<dbReference type="Pfam" id="PF00132">
    <property type="entry name" value="Hexapep"/>
    <property type="match status" value="1"/>
</dbReference>
<evidence type="ECO:0000313" key="11">
    <source>
        <dbReference type="Proteomes" id="UP000294562"/>
    </source>
</evidence>
<dbReference type="AlphaFoldDB" id="A0A4R6AR23"/>
<sequence>MSISPTADIHPSAVIEPGAVIGDRVRVGPFSLIGGGVSLGHDVEVKSHVVVTGRTDMGEGCVVFPGAVVGEIPQDLKFKGEETRLVVGKRNRIREGATMNTGTEGGGGITRVGDDGLFMTGSHVGHDVQVGDRVILANQAALAGHCVIADDVIIGGLAGIHQFVRIGRGAIIGAVTMVTNDVMPYGLVQAPRGELDGLNLVGLKRKGVKRSDITALRAAFQMLAQGEGPFIERARRLGEETESPYVQEIVDFLLADTGRHFLTPR</sequence>
<keyword evidence="5 8" id="KW-0677">Repeat</keyword>
<dbReference type="Gene3D" id="2.160.10.10">
    <property type="entry name" value="Hexapeptide repeat proteins"/>
    <property type="match status" value="1"/>
</dbReference>
<keyword evidence="11" id="KW-1185">Reference proteome</keyword>
<comment type="pathway">
    <text evidence="8">Glycolipid biosynthesis; lipid IV(A) biosynthesis; lipid IV(A) from (3R)-3-hydroxytetradecanoyl-[acyl-carrier-protein] and UDP-N-acetyl-alpha-D-glucosamine: step 1/6.</text>
</comment>
<evidence type="ECO:0000256" key="3">
    <source>
        <dbReference type="ARBA" id="ARBA00022556"/>
    </source>
</evidence>
<dbReference type="PANTHER" id="PTHR43480:SF1">
    <property type="entry name" value="ACYL-[ACYL-CARRIER-PROTEIN]--UDP-N-ACETYLGLUCOSAMINE O-ACYLTRANSFERASE, MITOCHONDRIAL-RELATED"/>
    <property type="match status" value="1"/>
</dbReference>
<protein>
    <recommendedName>
        <fullName evidence="8">Acyl-[acyl-carrier-protein]--UDP-N-acetylglucosamine O-acyltransferase</fullName>
        <shortName evidence="8">UDP-N-acetylglucosamine acyltransferase</shortName>
        <ecNumber evidence="8">2.3.1.129</ecNumber>
    </recommendedName>
</protein>
<proteinExistence type="inferred from homology"/>
<dbReference type="GO" id="GO:0009245">
    <property type="term" value="P:lipid A biosynthetic process"/>
    <property type="evidence" value="ECO:0007669"/>
    <property type="project" value="UniProtKB-UniRule"/>
</dbReference>
<dbReference type="InterPro" id="IPR011004">
    <property type="entry name" value="Trimer_LpxA-like_sf"/>
</dbReference>
<dbReference type="CDD" id="cd03351">
    <property type="entry name" value="LbH_UDP-GlcNAc_AT"/>
    <property type="match status" value="1"/>
</dbReference>
<feature type="domain" description="UDP N-acetylglucosamine O-acyltransferase C-terminal" evidence="9">
    <location>
        <begin position="181"/>
        <end position="256"/>
    </location>
</feature>
<keyword evidence="4 8" id="KW-0808">Transferase</keyword>
<dbReference type="OrthoDB" id="9807278at2"/>
<dbReference type="PIRSF" id="PIRSF000456">
    <property type="entry name" value="UDP-GlcNAc_acltr"/>
    <property type="match status" value="1"/>
</dbReference>
<comment type="subcellular location">
    <subcellularLocation>
        <location evidence="8">Cytoplasm</location>
    </subcellularLocation>
</comment>
<dbReference type="Gene3D" id="1.20.1180.10">
    <property type="entry name" value="Udp N-acetylglucosamine O-acyltransferase, C-terminal domain"/>
    <property type="match status" value="1"/>
</dbReference>
<dbReference type="InterPro" id="IPR037157">
    <property type="entry name" value="Acetyltransf_C_sf"/>
</dbReference>
<dbReference type="GO" id="GO:0005737">
    <property type="term" value="C:cytoplasm"/>
    <property type="evidence" value="ECO:0007669"/>
    <property type="project" value="UniProtKB-SubCell"/>
</dbReference>
<dbReference type="InterPro" id="IPR001451">
    <property type="entry name" value="Hexapep"/>
</dbReference>
<dbReference type="EMBL" id="SMZO01000032">
    <property type="protein sequence ID" value="TDL86347.1"/>
    <property type="molecule type" value="Genomic_DNA"/>
</dbReference>
<evidence type="ECO:0000256" key="2">
    <source>
        <dbReference type="ARBA" id="ARBA00022516"/>
    </source>
</evidence>
<dbReference type="HAMAP" id="MF_00387">
    <property type="entry name" value="LpxA"/>
    <property type="match status" value="1"/>
</dbReference>
<dbReference type="PROSITE" id="PS00101">
    <property type="entry name" value="HEXAPEP_TRANSFERASES"/>
    <property type="match status" value="2"/>
</dbReference>
<dbReference type="EC" id="2.3.1.129" evidence="8"/>
<dbReference type="Proteomes" id="UP000294562">
    <property type="component" value="Unassembled WGS sequence"/>
</dbReference>
<keyword evidence="2 8" id="KW-0444">Lipid biosynthesis</keyword>
<comment type="similarity">
    <text evidence="8">Belongs to the transferase hexapeptide repeat family. LpxA subfamily.</text>
</comment>
<dbReference type="InterPro" id="IPR029098">
    <property type="entry name" value="Acetyltransf_C"/>
</dbReference>
<evidence type="ECO:0000259" key="9">
    <source>
        <dbReference type="Pfam" id="PF13720"/>
    </source>
</evidence>
<evidence type="ECO:0000256" key="4">
    <source>
        <dbReference type="ARBA" id="ARBA00022679"/>
    </source>
</evidence>
<evidence type="ECO:0000256" key="7">
    <source>
        <dbReference type="ARBA" id="ARBA00023315"/>
    </source>
</evidence>
<organism evidence="10 11">
    <name type="scientific">Meridianimarinicoccus aquatilis</name>
    <dbReference type="NCBI Taxonomy" id="2552766"/>
    <lineage>
        <taxon>Bacteria</taxon>
        <taxon>Pseudomonadati</taxon>
        <taxon>Pseudomonadota</taxon>
        <taxon>Alphaproteobacteria</taxon>
        <taxon>Rhodobacterales</taxon>
        <taxon>Paracoccaceae</taxon>
        <taxon>Meridianimarinicoccus</taxon>
    </lineage>
</organism>
<keyword evidence="7 8" id="KW-0012">Acyltransferase</keyword>
<keyword evidence="6 8" id="KW-0443">Lipid metabolism</keyword>
<keyword evidence="3 8" id="KW-0441">Lipid A biosynthesis</keyword>
<name>A0A4R6AR23_9RHOB</name>
<evidence type="ECO:0000256" key="1">
    <source>
        <dbReference type="ARBA" id="ARBA00022490"/>
    </source>
</evidence>